<evidence type="ECO:0000313" key="2">
    <source>
        <dbReference type="EMBL" id="KTT97360.1"/>
    </source>
</evidence>
<name>A0A147IQ49_9SPHN</name>
<comment type="caution">
    <text evidence="2">The sequence shown here is derived from an EMBL/GenBank/DDBJ whole genome shotgun (WGS) entry which is preliminary data.</text>
</comment>
<proteinExistence type="predicted"/>
<dbReference type="RefSeq" id="WP_153008201.1">
    <property type="nucleotide sequence ID" value="NZ_LDTF01000063.1"/>
</dbReference>
<evidence type="ECO:0000313" key="3">
    <source>
        <dbReference type="Proteomes" id="UP000073923"/>
    </source>
</evidence>
<gene>
    <name evidence="2" type="ORF">NS355_11705</name>
</gene>
<dbReference type="EMBL" id="LDTF01000063">
    <property type="protein sequence ID" value="KTT97360.1"/>
    <property type="molecule type" value="Genomic_DNA"/>
</dbReference>
<dbReference type="GO" id="GO:0016747">
    <property type="term" value="F:acyltransferase activity, transferring groups other than amino-acyl groups"/>
    <property type="evidence" value="ECO:0007669"/>
    <property type="project" value="InterPro"/>
</dbReference>
<dbReference type="PATRIC" id="fig|172044.3.peg.2341"/>
<reference evidence="2 3" key="1">
    <citation type="journal article" date="2016" name="Front. Microbiol.">
        <title>Genomic Resource of Rice Seed Associated Bacteria.</title>
        <authorList>
            <person name="Midha S."/>
            <person name="Bansal K."/>
            <person name="Sharma S."/>
            <person name="Kumar N."/>
            <person name="Patil P.P."/>
            <person name="Chaudhry V."/>
            <person name="Patil P.B."/>
        </authorList>
    </citation>
    <scope>NUCLEOTIDE SEQUENCE [LARGE SCALE GENOMIC DNA]</scope>
    <source>
        <strain evidence="2 3">NS355</strain>
    </source>
</reference>
<dbReference type="Gene3D" id="3.40.630.30">
    <property type="match status" value="1"/>
</dbReference>
<accession>A0A147IQ49</accession>
<sequence>MTDFSPRIPEYWQAQFAGDALGPKSCTVNPSLSHKRPAMILTRDGAPSQMTVRPELAACLGQLTPKSPSIEDRRAALIRSGIAFHDPDHLFYLPEDEPIPTPARSARKLTPDDRSAFDIFHYEAPEADHEDAFVEWDHWAVFGCFDGDRLISAASAILWENSPFADLGVLTLPDARGKGAARAVVMAMLDFIRGQGLEPQYRCQVGNSASVALATACGLRLYGQWIVATEPASPCHS</sequence>
<protein>
    <recommendedName>
        <fullName evidence="1">N-acetyltransferase domain-containing protein</fullName>
    </recommendedName>
</protein>
<dbReference type="PROSITE" id="PS51186">
    <property type="entry name" value="GNAT"/>
    <property type="match status" value="1"/>
</dbReference>
<dbReference type="OrthoDB" id="9797456at2"/>
<dbReference type="CDD" id="cd04301">
    <property type="entry name" value="NAT_SF"/>
    <property type="match status" value="1"/>
</dbReference>
<dbReference type="Pfam" id="PF00583">
    <property type="entry name" value="Acetyltransf_1"/>
    <property type="match status" value="1"/>
</dbReference>
<dbReference type="InterPro" id="IPR016181">
    <property type="entry name" value="Acyl_CoA_acyltransferase"/>
</dbReference>
<feature type="domain" description="N-acetyltransferase" evidence="1">
    <location>
        <begin position="104"/>
        <end position="236"/>
    </location>
</feature>
<dbReference type="InterPro" id="IPR000182">
    <property type="entry name" value="GNAT_dom"/>
</dbReference>
<dbReference type="SUPFAM" id="SSF55729">
    <property type="entry name" value="Acyl-CoA N-acyltransferases (Nat)"/>
    <property type="match status" value="1"/>
</dbReference>
<organism evidence="2 3">
    <name type="scientific">Sphingomonas yabuuchiae</name>
    <dbReference type="NCBI Taxonomy" id="172044"/>
    <lineage>
        <taxon>Bacteria</taxon>
        <taxon>Pseudomonadati</taxon>
        <taxon>Pseudomonadota</taxon>
        <taxon>Alphaproteobacteria</taxon>
        <taxon>Sphingomonadales</taxon>
        <taxon>Sphingomonadaceae</taxon>
        <taxon>Sphingomonas</taxon>
    </lineage>
</organism>
<evidence type="ECO:0000259" key="1">
    <source>
        <dbReference type="PROSITE" id="PS51186"/>
    </source>
</evidence>
<dbReference type="Proteomes" id="UP000073923">
    <property type="component" value="Unassembled WGS sequence"/>
</dbReference>
<dbReference type="AlphaFoldDB" id="A0A147IQ49"/>